<sequence length="78" mass="9241">MKMLDCFSLLYKHINKLYCHFSNSFCSSLTVLFYHFFFYRGKKRLDNHTPVSTSPFFVGPIQSSYRSSVHVHFFSEVS</sequence>
<evidence type="ECO:0000313" key="2">
    <source>
        <dbReference type="EMBL" id="ATU83860.1"/>
    </source>
</evidence>
<protein>
    <submittedName>
        <fullName evidence="2">ORF132</fullName>
    </submittedName>
</protein>
<name>A0A2D3I643_9VIRU</name>
<evidence type="ECO:0000256" key="1">
    <source>
        <dbReference type="SAM" id="Phobius"/>
    </source>
</evidence>
<keyword evidence="1" id="KW-1133">Transmembrane helix</keyword>
<organism evidence="2">
    <name type="scientific">White spot syndrome virus</name>
    <dbReference type="NCBI Taxonomy" id="342409"/>
    <lineage>
        <taxon>Viruses</taxon>
        <taxon>Viruses incertae sedis</taxon>
        <taxon>Naldaviricetes</taxon>
        <taxon>Nimaviridae</taxon>
        <taxon>Whispovirus</taxon>
    </lineage>
</organism>
<reference evidence="2" key="1">
    <citation type="journal article" date="2018" name="Aquaculture">
        <title>Complete genome sequence of a white spot syndrome virus associated with a disease incursion in Australia.</title>
        <authorList>
            <person name="Oakey J."/>
            <person name="Smith C.S."/>
        </authorList>
    </citation>
    <scope>NUCLEOTIDE SEQUENCE [LARGE SCALE GENOMIC DNA]</scope>
    <source>
        <strain evidence="2">WSSV-AU</strain>
    </source>
</reference>
<keyword evidence="1" id="KW-0812">Transmembrane</keyword>
<accession>A0A2D3I643</accession>
<feature type="transmembrane region" description="Helical" evidence="1">
    <location>
        <begin position="20"/>
        <end position="39"/>
    </location>
</feature>
<dbReference type="EMBL" id="MF768985">
    <property type="protein sequence ID" value="ATU83860.1"/>
    <property type="molecule type" value="Genomic_DNA"/>
</dbReference>
<keyword evidence="1" id="KW-0472">Membrane</keyword>
<proteinExistence type="predicted"/>
<dbReference type="Proteomes" id="UP000267516">
    <property type="component" value="Segment"/>
</dbReference>